<dbReference type="Gene3D" id="3.90.1200.10">
    <property type="match status" value="1"/>
</dbReference>
<dbReference type="InterPro" id="IPR008271">
    <property type="entry name" value="Ser/Thr_kinase_AS"/>
</dbReference>
<proteinExistence type="predicted"/>
<dbReference type="InterPro" id="IPR051678">
    <property type="entry name" value="AGP_Transferase"/>
</dbReference>
<dbReference type="Pfam" id="PF01636">
    <property type="entry name" value="APH"/>
    <property type="match status" value="1"/>
</dbReference>
<sequence length="324" mass="37225">MLEQDWGRYHDFVELDRETLDTLICPAFPGHRVLTAELLSEGHCNTNYKLMLSDLKTPFVLRIYRRDQTSSQKDWDIYQLVHERVPMPRILYHDTSCKLLAYPYAIIAWADGILLRDAIAQGSEEEHKNYGYAVGATLAAIGSHTFPHAGFFGPGLNITEPFEGVGTYFEVLRQLIETGPTRERLGTELSTSLWSFIEEQQKSLEPLSTPPVLVHSDFKGINILVHRGEVSAILDWEFAFADTPLFDIANMLRYEHRMPPSFVSYFLKGYQEHGGNLPPDWHRRAKLLDLMSLCEFLHRPTSNQAVIQEVTELIQLTLTKYKQR</sequence>
<dbReference type="InterPro" id="IPR011009">
    <property type="entry name" value="Kinase-like_dom_sf"/>
</dbReference>
<protein>
    <recommendedName>
        <fullName evidence="1">Aminoglycoside phosphotransferase domain-containing protein</fullName>
    </recommendedName>
</protein>
<reference evidence="2" key="1">
    <citation type="submission" date="2020-10" db="EMBL/GenBank/DDBJ databases">
        <title>Taxonomic study of unclassified bacteria belonging to the class Ktedonobacteria.</title>
        <authorList>
            <person name="Yabe S."/>
            <person name="Wang C.M."/>
            <person name="Zheng Y."/>
            <person name="Sakai Y."/>
            <person name="Cavaletti L."/>
            <person name="Monciardini P."/>
            <person name="Donadio S."/>
        </authorList>
    </citation>
    <scope>NUCLEOTIDE SEQUENCE</scope>
    <source>
        <strain evidence="2">SOSP1-1</strain>
    </source>
</reference>
<dbReference type="GO" id="GO:0004672">
    <property type="term" value="F:protein kinase activity"/>
    <property type="evidence" value="ECO:0007669"/>
    <property type="project" value="InterPro"/>
</dbReference>
<comment type="caution">
    <text evidence="2">The sequence shown here is derived from an EMBL/GenBank/DDBJ whole genome shotgun (WGS) entry which is preliminary data.</text>
</comment>
<dbReference type="AlphaFoldDB" id="A0A8J3HY08"/>
<accession>A0A8J3HY08</accession>
<dbReference type="Proteomes" id="UP000612362">
    <property type="component" value="Unassembled WGS sequence"/>
</dbReference>
<feature type="domain" description="Aminoglycoside phosphotransferase" evidence="1">
    <location>
        <begin position="36"/>
        <end position="285"/>
    </location>
</feature>
<dbReference type="PROSITE" id="PS00108">
    <property type="entry name" value="PROTEIN_KINASE_ST"/>
    <property type="match status" value="1"/>
</dbReference>
<dbReference type="EMBL" id="BNJF01000001">
    <property type="protein sequence ID" value="GHO43058.1"/>
    <property type="molecule type" value="Genomic_DNA"/>
</dbReference>
<name>A0A8J3HY08_9CHLR</name>
<dbReference type="PANTHER" id="PTHR21310">
    <property type="entry name" value="AMINOGLYCOSIDE PHOSPHOTRANSFERASE-RELATED-RELATED"/>
    <property type="match status" value="1"/>
</dbReference>
<gene>
    <name evidence="2" type="ORF">KSX_12210</name>
</gene>
<organism evidence="2 3">
    <name type="scientific">Ktedonospora formicarum</name>
    <dbReference type="NCBI Taxonomy" id="2778364"/>
    <lineage>
        <taxon>Bacteria</taxon>
        <taxon>Bacillati</taxon>
        <taxon>Chloroflexota</taxon>
        <taxon>Ktedonobacteria</taxon>
        <taxon>Ktedonobacterales</taxon>
        <taxon>Ktedonobacteraceae</taxon>
        <taxon>Ktedonospora</taxon>
    </lineage>
</organism>
<dbReference type="InterPro" id="IPR002575">
    <property type="entry name" value="Aminoglycoside_PTrfase"/>
</dbReference>
<dbReference type="SUPFAM" id="SSF56112">
    <property type="entry name" value="Protein kinase-like (PK-like)"/>
    <property type="match status" value="1"/>
</dbReference>
<evidence type="ECO:0000313" key="3">
    <source>
        <dbReference type="Proteomes" id="UP000612362"/>
    </source>
</evidence>
<keyword evidence="3" id="KW-1185">Reference proteome</keyword>
<dbReference type="RefSeq" id="WP_220192547.1">
    <property type="nucleotide sequence ID" value="NZ_BNJF01000001.1"/>
</dbReference>
<evidence type="ECO:0000259" key="1">
    <source>
        <dbReference type="Pfam" id="PF01636"/>
    </source>
</evidence>
<evidence type="ECO:0000313" key="2">
    <source>
        <dbReference type="EMBL" id="GHO43058.1"/>
    </source>
</evidence>